<evidence type="ECO:0000256" key="6">
    <source>
        <dbReference type="SAM" id="Phobius"/>
    </source>
</evidence>
<dbReference type="Proteomes" id="UP000326837">
    <property type="component" value="Chromosome"/>
</dbReference>
<evidence type="ECO:0000313" key="9">
    <source>
        <dbReference type="Proteomes" id="UP000326837"/>
    </source>
</evidence>
<feature type="transmembrane region" description="Helical" evidence="6">
    <location>
        <begin position="324"/>
        <end position="346"/>
    </location>
</feature>
<name>A0A5K7XQT4_9BACT</name>
<feature type="transmembrane region" description="Helical" evidence="6">
    <location>
        <begin position="221"/>
        <end position="243"/>
    </location>
</feature>
<keyword evidence="5 6" id="KW-0472">Membrane</keyword>
<evidence type="ECO:0000313" key="8">
    <source>
        <dbReference type="EMBL" id="BBO36099.1"/>
    </source>
</evidence>
<feature type="domain" description="Membrane transport protein MMPL" evidence="7">
    <location>
        <begin position="540"/>
        <end position="726"/>
    </location>
</feature>
<comment type="subcellular location">
    <subcellularLocation>
        <location evidence="1">Cell membrane</location>
        <topology evidence="1">Multi-pass membrane protein</topology>
    </subcellularLocation>
</comment>
<dbReference type="PANTHER" id="PTHR33406:SF12">
    <property type="entry name" value="BLR2997 PROTEIN"/>
    <property type="match status" value="1"/>
</dbReference>
<evidence type="ECO:0000256" key="4">
    <source>
        <dbReference type="ARBA" id="ARBA00022989"/>
    </source>
</evidence>
<dbReference type="Pfam" id="PF03176">
    <property type="entry name" value="MMPL"/>
    <property type="match status" value="2"/>
</dbReference>
<dbReference type="EMBL" id="AP021861">
    <property type="protein sequence ID" value="BBO36099.1"/>
    <property type="molecule type" value="Genomic_DNA"/>
</dbReference>
<sequence>MTGFSHRRWIKRMIRHRYWLLGFAAVLGIAAAITGRGLRLDRSIESMFAPDDPLLVPYHRLQRTFGEYEVVLAMYADEKLATPEGIERVKNVQEQLNKVPGVAATVSLHDVPGGTTFEASELGDRYREVFSGYTHNEELTAAGVICLVERPGPEKPSRRVTLRGMRDVVAELPRGALVGEPVLIEEAFDLLEQDGRRLNTWCTLLVMLTILACFRSPIWLLLPLGVVQLTLALTDAVLVLSGLELSMVSSMLGAIVTVVGVASVVHVLVHYLDERRDGHGRRRALFNTIDQLAAPVSIAIFTDAAGFAALMVSKVGPVHDFGLMMAIGSLLVLPSCILLTPGLVWLSDYQQKPQTPSDELALGRWLNVLLNWSSTHIRWLAAGAVVLVAVSMWGSNRLVHETDFTKNFRADSEINRAYGFVESEFGGAGVWDLMIPVPQENGARTTKPPRIDANLYVQVLNLEGELQSQTPELSKAISLSDTLAAGVGGASGLASTGDFALRMGLGAARARMPQFVDALFQDDPQDGRWWLHVLLRAPEQLSADEKASMIEQVRTITQDEFPDAEVTGYYVLMTRLIESVLADQWKAFIVATIVVLAMMIVAIRDIRLTAVTMFPNIFPSLILFGVMGILGLKVNMGAAMIAAVSIGMSVDSSIHYTMFYQRLRREGLSCNAALAKSQSSVGRAAVYSTLALTVGFATLGVSDFVPTIYFGVLVSLSMIGGLIGNLLILPVLIRLVDGDQAAAEGVGA</sequence>
<keyword evidence="3 6" id="KW-0812">Transmembrane</keyword>
<dbReference type="RefSeq" id="WP_152101338.1">
    <property type="nucleotide sequence ID" value="NZ_AP021861.1"/>
</dbReference>
<feature type="transmembrane region" description="Helical" evidence="6">
    <location>
        <begin position="249"/>
        <end position="272"/>
    </location>
</feature>
<protein>
    <recommendedName>
        <fullName evidence="7">Membrane transport protein MMPL domain-containing protein</fullName>
    </recommendedName>
</protein>
<feature type="transmembrane region" description="Helical" evidence="6">
    <location>
        <begin position="638"/>
        <end position="660"/>
    </location>
</feature>
<dbReference type="AlphaFoldDB" id="A0A5K7XQT4"/>
<dbReference type="PANTHER" id="PTHR33406">
    <property type="entry name" value="MEMBRANE PROTEIN MJ1562-RELATED"/>
    <property type="match status" value="1"/>
</dbReference>
<dbReference type="InterPro" id="IPR050545">
    <property type="entry name" value="Mycobact_MmpL"/>
</dbReference>
<evidence type="ECO:0000256" key="1">
    <source>
        <dbReference type="ARBA" id="ARBA00004651"/>
    </source>
</evidence>
<feature type="transmembrane region" description="Helical" evidence="6">
    <location>
        <begin position="292"/>
        <end position="312"/>
    </location>
</feature>
<dbReference type="KEGG" id="lpav:PLANPX_5711"/>
<dbReference type="SUPFAM" id="SSF82866">
    <property type="entry name" value="Multidrug efflux transporter AcrB transmembrane domain"/>
    <property type="match status" value="2"/>
</dbReference>
<evidence type="ECO:0000256" key="5">
    <source>
        <dbReference type="ARBA" id="ARBA00023136"/>
    </source>
</evidence>
<organism evidence="8 9">
    <name type="scientific">Lacipirellula parvula</name>
    <dbReference type="NCBI Taxonomy" id="2650471"/>
    <lineage>
        <taxon>Bacteria</taxon>
        <taxon>Pseudomonadati</taxon>
        <taxon>Planctomycetota</taxon>
        <taxon>Planctomycetia</taxon>
        <taxon>Pirellulales</taxon>
        <taxon>Lacipirellulaceae</taxon>
        <taxon>Lacipirellula</taxon>
    </lineage>
</organism>
<keyword evidence="4 6" id="KW-1133">Transmembrane helix</keyword>
<feature type="domain" description="Membrane transport protein MMPL" evidence="7">
    <location>
        <begin position="166"/>
        <end position="365"/>
    </location>
</feature>
<dbReference type="Gene3D" id="1.20.1640.10">
    <property type="entry name" value="Multidrug efflux transporter AcrB transmembrane domain"/>
    <property type="match status" value="2"/>
</dbReference>
<evidence type="ECO:0000256" key="3">
    <source>
        <dbReference type="ARBA" id="ARBA00022692"/>
    </source>
</evidence>
<feature type="transmembrane region" description="Helical" evidence="6">
    <location>
        <begin position="585"/>
        <end position="603"/>
    </location>
</feature>
<feature type="transmembrane region" description="Helical" evidence="6">
    <location>
        <begin position="610"/>
        <end position="632"/>
    </location>
</feature>
<feature type="transmembrane region" description="Helical" evidence="6">
    <location>
        <begin position="708"/>
        <end position="733"/>
    </location>
</feature>
<evidence type="ECO:0000259" key="7">
    <source>
        <dbReference type="Pfam" id="PF03176"/>
    </source>
</evidence>
<keyword evidence="9" id="KW-1185">Reference proteome</keyword>
<dbReference type="GO" id="GO:0005886">
    <property type="term" value="C:plasma membrane"/>
    <property type="evidence" value="ECO:0007669"/>
    <property type="project" value="UniProtKB-SubCell"/>
</dbReference>
<accession>A0A5K7XQT4</accession>
<reference evidence="9" key="1">
    <citation type="submission" date="2019-10" db="EMBL/GenBank/DDBJ databases">
        <title>Lacipirellula parvula gen. nov., sp. nov., representing a lineage of planctomycetes widespread in freshwater anoxic habitats, and description of the family Lacipirellulaceae.</title>
        <authorList>
            <person name="Dedysh S.N."/>
            <person name="Kulichevskaya I.S."/>
            <person name="Beletsky A.V."/>
            <person name="Rakitin A.L."/>
            <person name="Mardanov A.V."/>
            <person name="Ivanova A.A."/>
            <person name="Saltykova V.X."/>
            <person name="Rijpstra W.I.C."/>
            <person name="Sinninghe Damste J.S."/>
            <person name="Ravin N.V."/>
        </authorList>
    </citation>
    <scope>NUCLEOTIDE SEQUENCE [LARGE SCALE GENOMIC DNA]</scope>
    <source>
        <strain evidence="9">PX69</strain>
    </source>
</reference>
<gene>
    <name evidence="8" type="ORF">PLANPX_5711</name>
</gene>
<proteinExistence type="predicted"/>
<dbReference type="InterPro" id="IPR004869">
    <property type="entry name" value="MMPL_dom"/>
</dbReference>
<evidence type="ECO:0000256" key="2">
    <source>
        <dbReference type="ARBA" id="ARBA00022475"/>
    </source>
</evidence>
<feature type="transmembrane region" description="Helical" evidence="6">
    <location>
        <begin position="681"/>
        <end position="702"/>
    </location>
</feature>
<feature type="transmembrane region" description="Helical" evidence="6">
    <location>
        <begin position="377"/>
        <end position="394"/>
    </location>
</feature>
<keyword evidence="2" id="KW-1003">Cell membrane</keyword>